<gene>
    <name evidence="9" type="ORF">NG799_17825</name>
</gene>
<proteinExistence type="predicted"/>
<dbReference type="Proteomes" id="UP001525890">
    <property type="component" value="Unassembled WGS sequence"/>
</dbReference>
<keyword evidence="4 9" id="KW-0418">Kinase</keyword>
<dbReference type="EC" id="2.7.13.3" evidence="2"/>
<comment type="caution">
    <text evidence="9">The sequence shown here is derived from an EMBL/GenBank/DDBJ whole genome shotgun (WGS) entry which is preliminary data.</text>
</comment>
<evidence type="ECO:0000256" key="1">
    <source>
        <dbReference type="ARBA" id="ARBA00000085"/>
    </source>
</evidence>
<dbReference type="Gene3D" id="1.10.287.130">
    <property type="match status" value="1"/>
</dbReference>
<dbReference type="EMBL" id="JAMXFF010000028">
    <property type="protein sequence ID" value="MCT7968175.1"/>
    <property type="molecule type" value="Genomic_DNA"/>
</dbReference>
<dbReference type="InterPro" id="IPR005467">
    <property type="entry name" value="His_kinase_dom"/>
</dbReference>
<dbReference type="InterPro" id="IPR000719">
    <property type="entry name" value="Prot_kinase_dom"/>
</dbReference>
<dbReference type="InterPro" id="IPR008271">
    <property type="entry name" value="Ser/Thr_kinase_AS"/>
</dbReference>
<keyword evidence="3" id="KW-0597">Phosphoprotein</keyword>
<dbReference type="InterPro" id="IPR003018">
    <property type="entry name" value="GAF"/>
</dbReference>
<dbReference type="SUPFAM" id="SSF52540">
    <property type="entry name" value="P-loop containing nucleoside triphosphate hydrolases"/>
    <property type="match status" value="1"/>
</dbReference>
<dbReference type="Pfam" id="PF00069">
    <property type="entry name" value="Pkinase"/>
    <property type="match status" value="1"/>
</dbReference>
<evidence type="ECO:0000256" key="2">
    <source>
        <dbReference type="ARBA" id="ARBA00012438"/>
    </source>
</evidence>
<name>A0ABT2MW14_9CYAN</name>
<keyword evidence="10" id="KW-1185">Reference proteome</keyword>
<comment type="catalytic activity">
    <reaction evidence="1">
        <text>ATP + protein L-histidine = ADP + protein N-phospho-L-histidine.</text>
        <dbReference type="EC" id="2.7.13.3"/>
    </reaction>
</comment>
<evidence type="ECO:0000259" key="7">
    <source>
        <dbReference type="PROSITE" id="PS50011"/>
    </source>
</evidence>
<protein>
    <recommendedName>
        <fullName evidence="2">histidine kinase</fullName>
        <ecNumber evidence="2">2.7.13.3</ecNumber>
    </recommendedName>
</protein>
<feature type="domain" description="Histidine kinase" evidence="8">
    <location>
        <begin position="1545"/>
        <end position="1801"/>
    </location>
</feature>
<dbReference type="Pfam" id="PF02518">
    <property type="entry name" value="HATPase_c"/>
    <property type="match status" value="1"/>
</dbReference>
<feature type="domain" description="Protein kinase" evidence="7">
    <location>
        <begin position="10"/>
        <end position="278"/>
    </location>
</feature>
<dbReference type="InterPro" id="IPR036097">
    <property type="entry name" value="HisK_dim/P_sf"/>
</dbReference>
<feature type="coiled-coil region" evidence="6">
    <location>
        <begin position="1509"/>
        <end position="1536"/>
    </location>
</feature>
<dbReference type="SUPFAM" id="SSF47384">
    <property type="entry name" value="Homodimeric domain of signal transducing histidine kinase"/>
    <property type="match status" value="1"/>
</dbReference>
<dbReference type="PROSITE" id="PS00108">
    <property type="entry name" value="PROTEIN_KINASE_ST"/>
    <property type="match status" value="1"/>
</dbReference>
<dbReference type="Pfam" id="PF01590">
    <property type="entry name" value="GAF"/>
    <property type="match status" value="1"/>
</dbReference>
<dbReference type="PANTHER" id="PTHR43642">
    <property type="entry name" value="HYBRID SIGNAL TRANSDUCTION HISTIDINE KINASE G"/>
    <property type="match status" value="1"/>
</dbReference>
<dbReference type="CDD" id="cd00082">
    <property type="entry name" value="HisKA"/>
    <property type="match status" value="1"/>
</dbReference>
<accession>A0ABT2MW14</accession>
<dbReference type="Gene3D" id="3.30.565.10">
    <property type="entry name" value="Histidine kinase-like ATPase, C-terminal domain"/>
    <property type="match status" value="1"/>
</dbReference>
<dbReference type="SMART" id="SM00065">
    <property type="entry name" value="GAF"/>
    <property type="match status" value="1"/>
</dbReference>
<dbReference type="Gene3D" id="1.10.510.10">
    <property type="entry name" value="Transferase(Phosphotransferase) domain 1"/>
    <property type="match status" value="1"/>
</dbReference>
<dbReference type="InterPro" id="IPR027417">
    <property type="entry name" value="P-loop_NTPase"/>
</dbReference>
<evidence type="ECO:0000313" key="9">
    <source>
        <dbReference type="EMBL" id="MCT7968175.1"/>
    </source>
</evidence>
<evidence type="ECO:0000256" key="3">
    <source>
        <dbReference type="ARBA" id="ARBA00022553"/>
    </source>
</evidence>
<dbReference type="GO" id="GO:0016301">
    <property type="term" value="F:kinase activity"/>
    <property type="evidence" value="ECO:0007669"/>
    <property type="project" value="UniProtKB-KW"/>
</dbReference>
<dbReference type="SUPFAM" id="SSF55781">
    <property type="entry name" value="GAF domain-like"/>
    <property type="match status" value="1"/>
</dbReference>
<dbReference type="SMART" id="SM00388">
    <property type="entry name" value="HisKA"/>
    <property type="match status" value="1"/>
</dbReference>
<dbReference type="PROSITE" id="PS50011">
    <property type="entry name" value="PROTEIN_KINASE_DOM"/>
    <property type="match status" value="1"/>
</dbReference>
<dbReference type="PROSITE" id="PS50109">
    <property type="entry name" value="HIS_KIN"/>
    <property type="match status" value="1"/>
</dbReference>
<dbReference type="SUPFAM" id="SSF55874">
    <property type="entry name" value="ATPase domain of HSP90 chaperone/DNA topoisomerase II/histidine kinase"/>
    <property type="match status" value="1"/>
</dbReference>
<sequence length="1808" mass="203330">MKILDILPGYQICETLYKGTKTLVYRGIRLSDQQPVVIKFLRNEHPNFYEVVQFRNQYIIAKNLNYPGIIKPLSLEVYRNSYALVMEDFGGVSLAHYFHRAKDKNPLSQPLTLLEILKIALKVTEVIHNLHQNQVIHKDIKPANILINRKTQEVKLIDFSISSLLPREIQQIENSNELEGTLAYLSPEQTGRMNRGIDYRSDFYSWGVTCYELFTGQLPFISEDAIELVHCHLAKPPIPIHKINPSIPLPLSKIVMKMMEKNAEDRYQSALGIKHDLEICLAQLEQTGQIQDFEIGEQDISDRFMIPEKLYGREAEVTELLNAFERASQGASEMMLVAGFSGIGKTAVIHEVHKPIVRKRGYFIQGKYDQFNRNIPFGAFVQAFQDLIEQLLSESDTQLQTWKTKLLEAVGENGQVLIEVIPELENIIGKQRSAPELSGTAAQNRFNLLFQKFVQVFTHEDHPLVIFLDDLQWADSASINLLKILMQEGGYLLVLGAYRDNEVSPIHPFILAVDEMVRNGGQVNTITLSALSQHHLNQLVSETLNSPVSLTESLTELIYQKTQGNPFFATRFLNALYEDNLITLKRHHSPLNSGKIQGGWQCDMAQVKALAITDDVVEFMALQLQKLPRETQDILKLAACIGAEFDLNTLAIVSENSQGMTATALWPALQKGLVIPTTKIYKFFTESETEEVVQASANPTYRFLHDRVQQASYSLIPEPKKKQIHYQIGKLLQQNFSEVEKEENLFDIVGHFNLGQELITLPQEREALVRLNLGAAQKARNSTAYSAAKTFVQIGLDLLDDDCWQSQYELTLICYVNAAEIAYLNADFDELDCFGEQVLKCARTLLDQVKIYQIQISARTTQNRMLEAIAIGQKALKQLGVEFSSEPDQALTDEALKTLAVQLQDTQIDELVNLPVMKDPQTIAAMELLALLFPPVYQASPGLQPLLCSTIVSLSLKFGNAPASTIGYASYGMVLCAFLDEVETGYRFGCLALSLLERLNVREFKPMTLLWFGFFIQHRYENLRATFPKVKEGYLAGMEIGDFLTGGYNIAVYFYNNFFAGVGLENLEAEIENYCGVLTKAKQNSPVLYLKMTQQMLHNLMGIAPQKKLLIGSSYDESVMIGQYQKDNEISGLAYLYTYKLILDYLFHQPQNALTYMAEANQALQAVFGSIHTPIFHFYAVLTYLALSNTQSGTEQANTLKLLTNHQTILEQWAHYAPMNYRHKLSLVEAEKCRVLGKKSEAIDLYDQAIAGAKQHEYLQEEALANELAAEFYLEWGKEKVAAGYIQDAYYCYAQWRATAKVADLAQRYPELLSPLLEQPHQTGFVPEPTTAEIILSQRTSSRISEALDLATLVKASQAISSEMQLDKLLTVILDIIIANAGANKGVLLLKQDLDLQVRALIEFGKSPEILSSIPLECSLDVPITLVNRVKRTLKPLVLADARINPRFMADSYIQKYQPKSVLCSPLINQGQLFGVLYLENHLTVGAFTSDRVEVLSLICAQAAISLENARLYQTAQQALTELKEAQLQIVQSEKMSALGNLVSGIAHEINNPVNFLSGNINPALDYITDLFDLLALFQEKYPNLDPEVQNKIEEIELDYIQEDLPKLIDSMQEGVKRINDISNSLRTFSRADTDRPVACNIHHGIDSTIMLLKHRLKSNENRPEIKVIKNYSDLPLLECYAGQLNQVFMNLLSNAIDALEESNQGFEYGEINNQIIVKTELSPDQQQVIIRIQDNGVGMSETLQAKIFDHLFTTKEVGKGTGLGLAIARQIIVEKHSGTLAVHSTLGQGTEFTISLPYCPKSKSEPN</sequence>
<dbReference type="InterPro" id="IPR053159">
    <property type="entry name" value="Hybrid_Histidine_Kinase"/>
</dbReference>
<dbReference type="InterPro" id="IPR041664">
    <property type="entry name" value="AAA_16"/>
</dbReference>
<evidence type="ECO:0000256" key="5">
    <source>
        <dbReference type="ARBA" id="ARBA00023012"/>
    </source>
</evidence>
<evidence type="ECO:0000256" key="6">
    <source>
        <dbReference type="SAM" id="Coils"/>
    </source>
</evidence>
<dbReference type="Gene3D" id="3.30.200.20">
    <property type="entry name" value="Phosphorylase Kinase, domain 1"/>
    <property type="match status" value="1"/>
</dbReference>
<dbReference type="InterPro" id="IPR029016">
    <property type="entry name" value="GAF-like_dom_sf"/>
</dbReference>
<dbReference type="CDD" id="cd14014">
    <property type="entry name" value="STKc_PknB_like"/>
    <property type="match status" value="1"/>
</dbReference>
<dbReference type="RefSeq" id="WP_368007713.1">
    <property type="nucleotide sequence ID" value="NZ_JAMXFF010000028.1"/>
</dbReference>
<dbReference type="InterPro" id="IPR003594">
    <property type="entry name" value="HATPase_dom"/>
</dbReference>
<evidence type="ECO:0000313" key="10">
    <source>
        <dbReference type="Proteomes" id="UP001525890"/>
    </source>
</evidence>
<dbReference type="InterPro" id="IPR011009">
    <property type="entry name" value="Kinase-like_dom_sf"/>
</dbReference>
<dbReference type="SMART" id="SM00387">
    <property type="entry name" value="HATPase_c"/>
    <property type="match status" value="1"/>
</dbReference>
<dbReference type="PRINTS" id="PR00344">
    <property type="entry name" value="BCTRLSENSOR"/>
</dbReference>
<dbReference type="PANTHER" id="PTHR43642:SF1">
    <property type="entry name" value="HYBRID SIGNAL TRANSDUCTION HISTIDINE KINASE G"/>
    <property type="match status" value="1"/>
</dbReference>
<keyword evidence="5" id="KW-0902">Two-component regulatory system</keyword>
<dbReference type="SUPFAM" id="SSF56112">
    <property type="entry name" value="Protein kinase-like (PK-like)"/>
    <property type="match status" value="1"/>
</dbReference>
<dbReference type="Pfam" id="PF13191">
    <property type="entry name" value="AAA_16"/>
    <property type="match status" value="1"/>
</dbReference>
<keyword evidence="4 9" id="KW-0808">Transferase</keyword>
<dbReference type="Gene3D" id="3.40.50.300">
    <property type="entry name" value="P-loop containing nucleotide triphosphate hydrolases"/>
    <property type="match status" value="1"/>
</dbReference>
<organism evidence="9 10">
    <name type="scientific">Laspinema palackyanum D2a</name>
    <dbReference type="NCBI Taxonomy" id="2953684"/>
    <lineage>
        <taxon>Bacteria</taxon>
        <taxon>Bacillati</taxon>
        <taxon>Cyanobacteriota</taxon>
        <taxon>Cyanophyceae</taxon>
        <taxon>Oscillatoriophycideae</taxon>
        <taxon>Oscillatoriales</taxon>
        <taxon>Laspinemataceae</taxon>
        <taxon>Laspinema</taxon>
        <taxon>Laspinema palackyanum</taxon>
    </lineage>
</organism>
<dbReference type="InterPro" id="IPR004358">
    <property type="entry name" value="Sig_transdc_His_kin-like_C"/>
</dbReference>
<dbReference type="Gene3D" id="3.30.450.40">
    <property type="match status" value="1"/>
</dbReference>
<keyword evidence="6" id="KW-0175">Coiled coil</keyword>
<evidence type="ECO:0000256" key="4">
    <source>
        <dbReference type="ARBA" id="ARBA00022777"/>
    </source>
</evidence>
<dbReference type="SMART" id="SM00220">
    <property type="entry name" value="S_TKc"/>
    <property type="match status" value="1"/>
</dbReference>
<dbReference type="InterPro" id="IPR003661">
    <property type="entry name" value="HisK_dim/P_dom"/>
</dbReference>
<reference evidence="9 10" key="1">
    <citation type="journal article" date="2022" name="Front. Microbiol.">
        <title>High genomic differentiation and limited gene flow indicate recent cryptic speciation within the genus Laspinema (cyanobacteria).</title>
        <authorList>
            <person name="Stanojkovic A."/>
            <person name="Skoupy S."/>
            <person name="Skaloud P."/>
            <person name="Dvorak P."/>
        </authorList>
    </citation>
    <scope>NUCLEOTIDE SEQUENCE [LARGE SCALE GENOMIC DNA]</scope>
    <source>
        <strain evidence="9 10">D2a</strain>
    </source>
</reference>
<dbReference type="InterPro" id="IPR036890">
    <property type="entry name" value="HATPase_C_sf"/>
</dbReference>
<evidence type="ECO:0000259" key="8">
    <source>
        <dbReference type="PROSITE" id="PS50109"/>
    </source>
</evidence>